<dbReference type="PROSITE" id="PS50240">
    <property type="entry name" value="TRYPSIN_DOM"/>
    <property type="match status" value="1"/>
</dbReference>
<evidence type="ECO:0000313" key="6">
    <source>
        <dbReference type="Proteomes" id="UP001205105"/>
    </source>
</evidence>
<dbReference type="InterPro" id="IPR001254">
    <property type="entry name" value="Trypsin_dom"/>
</dbReference>
<keyword evidence="2" id="KW-1015">Disulfide bond</keyword>
<accession>A0AAD5E157</accession>
<dbReference type="AlphaFoldDB" id="A0AAD5E157"/>
<evidence type="ECO:0000256" key="1">
    <source>
        <dbReference type="ARBA" id="ARBA00007664"/>
    </source>
</evidence>
<comment type="caution">
    <text evidence="5">The sequence shown here is derived from an EMBL/GenBank/DDBJ whole genome shotgun (WGS) entry which is preliminary data.</text>
</comment>
<evidence type="ECO:0000256" key="3">
    <source>
        <dbReference type="SAM" id="SignalP"/>
    </source>
</evidence>
<sequence length="530" mass="55682">MPVPRRSAVLLLLLTIAACTAAGRQLSASTALRAQAPRGSNRTASASGAPTAAIVNGWNAPAGRYRYMASLRRTSAAGSNANSHFCGGTLIHRSVVLTAAHCVMNFDTGFPWPDYENRPWVRIGGYNREYDASTAYELRSTVFTVAHPKFNVPIGAPGGTKDYMNNDVALLLLDRPSTMPVLKLIGNKPKPNNPVADNSPVKVVGWGLTTANGKLAATLQELDMNVLPLSTCQSVWGSVDWDQPVTNNFGANTMMCAAKNYPYRGYGFCAGDSGGPLLVDGGSAANDRQVGIVSWGPANCGAAESSPYVYTDVGAVFTWINQAVFNLTNEWLVPPPAPAPVITNPTLTGFDGRARQLAGAAKTMQGILGYPKRWDLAAYLVPGPAKNTNIIQYVSFNNGTLLVEVGVYTANGALAPVGVTVKGKRMELKPGGAYNTGAGRITFTAVKTGAAKTITINQLGVQVVVTQPWSTLKKKWAPWLNVQATLTQAPAAGVKLIGQLGSTLSATVSGASFTAKKGTVGVTPSAKTLP</sequence>
<dbReference type="PROSITE" id="PS00134">
    <property type="entry name" value="TRYPSIN_HIS"/>
    <property type="match status" value="1"/>
</dbReference>
<dbReference type="CDD" id="cd00190">
    <property type="entry name" value="Tryp_SPc"/>
    <property type="match status" value="1"/>
</dbReference>
<gene>
    <name evidence="5" type="ORF">COHA_000381</name>
</gene>
<dbReference type="InterPro" id="IPR018114">
    <property type="entry name" value="TRYPSIN_HIS"/>
</dbReference>
<evidence type="ECO:0000256" key="2">
    <source>
        <dbReference type="ARBA" id="ARBA00023157"/>
    </source>
</evidence>
<dbReference type="Proteomes" id="UP001205105">
    <property type="component" value="Unassembled WGS sequence"/>
</dbReference>
<dbReference type="InterPro" id="IPR043504">
    <property type="entry name" value="Peptidase_S1_PA_chymotrypsin"/>
</dbReference>
<dbReference type="InterPro" id="IPR001314">
    <property type="entry name" value="Peptidase_S1A"/>
</dbReference>
<feature type="chain" id="PRO_5041903863" description="Peptidase S1 domain-containing protein" evidence="3">
    <location>
        <begin position="23"/>
        <end position="530"/>
    </location>
</feature>
<reference evidence="5" key="1">
    <citation type="submission" date="2020-11" db="EMBL/GenBank/DDBJ databases">
        <title>Chlorella ohadii genome sequencing and assembly.</title>
        <authorList>
            <person name="Murik O."/>
            <person name="Treves H."/>
            <person name="Kedem I."/>
            <person name="Shotland Y."/>
            <person name="Kaplan A."/>
        </authorList>
    </citation>
    <scope>NUCLEOTIDE SEQUENCE</scope>
    <source>
        <strain evidence="5">1</strain>
    </source>
</reference>
<dbReference type="SUPFAM" id="SSF50494">
    <property type="entry name" value="Trypsin-like serine proteases"/>
    <property type="match status" value="1"/>
</dbReference>
<dbReference type="PANTHER" id="PTHR24276">
    <property type="entry name" value="POLYSERASE-RELATED"/>
    <property type="match status" value="1"/>
</dbReference>
<keyword evidence="6" id="KW-1185">Reference proteome</keyword>
<dbReference type="PANTHER" id="PTHR24276:SF98">
    <property type="entry name" value="FI18310P1-RELATED"/>
    <property type="match status" value="1"/>
</dbReference>
<name>A0AAD5E157_9CHLO</name>
<evidence type="ECO:0000313" key="5">
    <source>
        <dbReference type="EMBL" id="KAI7846120.1"/>
    </source>
</evidence>
<dbReference type="InterPro" id="IPR050430">
    <property type="entry name" value="Peptidase_S1"/>
</dbReference>
<dbReference type="Gene3D" id="2.40.10.10">
    <property type="entry name" value="Trypsin-like serine proteases"/>
    <property type="match status" value="1"/>
</dbReference>
<dbReference type="SMART" id="SM00020">
    <property type="entry name" value="Tryp_SPc"/>
    <property type="match status" value="1"/>
</dbReference>
<organism evidence="5 6">
    <name type="scientific">Chlorella ohadii</name>
    <dbReference type="NCBI Taxonomy" id="2649997"/>
    <lineage>
        <taxon>Eukaryota</taxon>
        <taxon>Viridiplantae</taxon>
        <taxon>Chlorophyta</taxon>
        <taxon>core chlorophytes</taxon>
        <taxon>Trebouxiophyceae</taxon>
        <taxon>Chlorellales</taxon>
        <taxon>Chlorellaceae</taxon>
        <taxon>Chlorella clade</taxon>
        <taxon>Chlorella</taxon>
    </lineage>
</organism>
<dbReference type="PROSITE" id="PS51257">
    <property type="entry name" value="PROKAR_LIPOPROTEIN"/>
    <property type="match status" value="1"/>
</dbReference>
<protein>
    <recommendedName>
        <fullName evidence="4">Peptidase S1 domain-containing protein</fullName>
    </recommendedName>
</protein>
<dbReference type="EMBL" id="JADXDR010000009">
    <property type="protein sequence ID" value="KAI7846120.1"/>
    <property type="molecule type" value="Genomic_DNA"/>
</dbReference>
<evidence type="ECO:0000259" key="4">
    <source>
        <dbReference type="PROSITE" id="PS50240"/>
    </source>
</evidence>
<dbReference type="InterPro" id="IPR009003">
    <property type="entry name" value="Peptidase_S1_PA"/>
</dbReference>
<dbReference type="GO" id="GO:0006508">
    <property type="term" value="P:proteolysis"/>
    <property type="evidence" value="ECO:0007669"/>
    <property type="project" value="InterPro"/>
</dbReference>
<dbReference type="Pfam" id="PF00089">
    <property type="entry name" value="Trypsin"/>
    <property type="match status" value="1"/>
</dbReference>
<comment type="similarity">
    <text evidence="1">Belongs to the peptidase S1 family.</text>
</comment>
<dbReference type="PRINTS" id="PR00722">
    <property type="entry name" value="CHYMOTRYPSIN"/>
</dbReference>
<dbReference type="GO" id="GO:0004252">
    <property type="term" value="F:serine-type endopeptidase activity"/>
    <property type="evidence" value="ECO:0007669"/>
    <property type="project" value="InterPro"/>
</dbReference>
<feature type="signal peptide" evidence="3">
    <location>
        <begin position="1"/>
        <end position="22"/>
    </location>
</feature>
<keyword evidence="3" id="KW-0732">Signal</keyword>
<feature type="domain" description="Peptidase S1" evidence="4">
    <location>
        <begin position="54"/>
        <end position="325"/>
    </location>
</feature>
<proteinExistence type="inferred from homology"/>